<reference evidence="1 2" key="1">
    <citation type="submission" date="2014-12" db="EMBL/GenBank/DDBJ databases">
        <title>Genome sequencing of Brevundimonas nasdae TPW30.</title>
        <authorList>
            <person name="Tan P.W."/>
            <person name="Chan K.-G."/>
        </authorList>
    </citation>
    <scope>NUCLEOTIDE SEQUENCE [LARGE SCALE GENOMIC DNA]</scope>
    <source>
        <strain evidence="1 2">TPW30</strain>
    </source>
</reference>
<comment type="caution">
    <text evidence="1">The sequence shown here is derived from an EMBL/GenBank/DDBJ whole genome shotgun (WGS) entry which is preliminary data.</text>
</comment>
<dbReference type="Proteomes" id="UP000031166">
    <property type="component" value="Unassembled WGS sequence"/>
</dbReference>
<dbReference type="EMBL" id="JWSY01000055">
    <property type="protein sequence ID" value="KIC53933.1"/>
    <property type="molecule type" value="Genomic_DNA"/>
</dbReference>
<protein>
    <submittedName>
        <fullName evidence="1">Uncharacterized protein</fullName>
    </submittedName>
</protein>
<gene>
    <name evidence="1" type="ORF">RM53_16295</name>
</gene>
<evidence type="ECO:0000313" key="2">
    <source>
        <dbReference type="Proteomes" id="UP000031166"/>
    </source>
</evidence>
<dbReference type="AlphaFoldDB" id="A0A0B4DI05"/>
<proteinExistence type="predicted"/>
<organism evidence="1 2">
    <name type="scientific">Brevundimonas nasdae</name>
    <dbReference type="NCBI Taxonomy" id="172043"/>
    <lineage>
        <taxon>Bacteria</taxon>
        <taxon>Pseudomonadati</taxon>
        <taxon>Pseudomonadota</taxon>
        <taxon>Alphaproteobacteria</taxon>
        <taxon>Caulobacterales</taxon>
        <taxon>Caulobacteraceae</taxon>
        <taxon>Brevundimonas</taxon>
    </lineage>
</organism>
<evidence type="ECO:0000313" key="1">
    <source>
        <dbReference type="EMBL" id="KIC53933.1"/>
    </source>
</evidence>
<accession>A0A0B4DI05</accession>
<dbReference type="STRING" id="172043.RM53_16295"/>
<sequence length="71" mass="7771">MSVIQDNDAVAAQLLAIREQLTTEVWSTAVAAETSGDHERIRDLVKLKVDIEAIDFALGHRPAGRAEGDER</sequence>
<name>A0A0B4DI05_9CAUL</name>